<protein>
    <submittedName>
        <fullName evidence="3">Uncharacterized protein</fullName>
    </submittedName>
</protein>
<feature type="transmembrane region" description="Helical" evidence="2">
    <location>
        <begin position="92"/>
        <end position="114"/>
    </location>
</feature>
<evidence type="ECO:0000256" key="1">
    <source>
        <dbReference type="SAM" id="MobiDB-lite"/>
    </source>
</evidence>
<dbReference type="AlphaFoldDB" id="A0A6V7SHQ8"/>
<keyword evidence="2" id="KW-0812">Transmembrane</keyword>
<name>A0A6V7SHQ8_PLAVN</name>
<dbReference type="VEuPathDB" id="PlasmoDB:PVPCR_0500770"/>
<feature type="transmembrane region" description="Helical" evidence="2">
    <location>
        <begin position="59"/>
        <end position="80"/>
    </location>
</feature>
<accession>A0A6V7SHQ8</accession>
<proteinExistence type="predicted"/>
<reference evidence="3 4" key="1">
    <citation type="submission" date="2020-08" db="EMBL/GenBank/DDBJ databases">
        <authorList>
            <person name="Ramaprasad A."/>
        </authorList>
    </citation>
    <scope>NUCLEOTIDE SEQUENCE [LARGE SCALE GENOMIC DNA]</scope>
</reference>
<keyword evidence="2" id="KW-0472">Membrane</keyword>
<dbReference type="EMBL" id="LR865410">
    <property type="protein sequence ID" value="CAD2098240.1"/>
    <property type="molecule type" value="Genomic_DNA"/>
</dbReference>
<sequence length="133" mass="15534">MLKNKRKGQHGGDVLNSNGENEYSEEANYTGNIKHGGSRHFEIGDYLSNKENSGVFKTFFLFVLLIILSPIILIALYKYLFIFCLRMTKNNALLYSIYFVILYIFSLTILYAYLAFQEDNRYLNTEKNKKKTM</sequence>
<keyword evidence="2" id="KW-1133">Transmembrane helix</keyword>
<evidence type="ECO:0000313" key="4">
    <source>
        <dbReference type="Proteomes" id="UP000515268"/>
    </source>
</evidence>
<organism evidence="3 4">
    <name type="scientific">Plasmodium vinckei petteri</name>
    <dbReference type="NCBI Taxonomy" id="138298"/>
    <lineage>
        <taxon>Eukaryota</taxon>
        <taxon>Sar</taxon>
        <taxon>Alveolata</taxon>
        <taxon>Apicomplexa</taxon>
        <taxon>Aconoidasida</taxon>
        <taxon>Haemosporida</taxon>
        <taxon>Plasmodiidae</taxon>
        <taxon>Plasmodium</taxon>
        <taxon>Plasmodium (Vinckeia)</taxon>
    </lineage>
</organism>
<dbReference type="OrthoDB" id="371622at2759"/>
<evidence type="ECO:0000256" key="2">
    <source>
        <dbReference type="SAM" id="Phobius"/>
    </source>
</evidence>
<dbReference type="Proteomes" id="UP000515268">
    <property type="component" value="Chromosome PVPCR_05"/>
</dbReference>
<gene>
    <name evidence="3" type="ORF">PVPCR_0500770</name>
</gene>
<evidence type="ECO:0000313" key="3">
    <source>
        <dbReference type="EMBL" id="CAD2098240.1"/>
    </source>
</evidence>
<keyword evidence="4" id="KW-1185">Reference proteome</keyword>
<feature type="region of interest" description="Disordered" evidence="1">
    <location>
        <begin position="1"/>
        <end position="20"/>
    </location>
</feature>